<accession>A0A848MLF3</accession>
<dbReference type="InterPro" id="IPR005624">
    <property type="entry name" value="PduO/GlcC-like"/>
</dbReference>
<protein>
    <submittedName>
        <fullName evidence="1">Heme-binding protein</fullName>
    </submittedName>
</protein>
<name>A0A848MLF3_9GAMM</name>
<evidence type="ECO:0000313" key="1">
    <source>
        <dbReference type="EMBL" id="NMP27034.1"/>
    </source>
</evidence>
<sequence length="136" mass="14125">MLSPSYHVSHITIAAANELLNIGLAAARQQDMAVSIAIVDRAGLLVAFARMDQAAIVSINVAQGKARTAASIEDSSERFEQMINQGQTAMLTVPDLLPLKGGLPLLFEGQIIGAVGVSGSSGENDLQVARSIANAL</sequence>
<comment type="caution">
    <text evidence="1">The sequence shown here is derived from an EMBL/GenBank/DDBJ whole genome shotgun (WGS) entry which is preliminary data.</text>
</comment>
<dbReference type="PANTHER" id="PTHR34309">
    <property type="entry name" value="SLR1406 PROTEIN"/>
    <property type="match status" value="1"/>
</dbReference>
<dbReference type="Proteomes" id="UP000585363">
    <property type="component" value="Unassembled WGS sequence"/>
</dbReference>
<dbReference type="PANTHER" id="PTHR34309:SF1">
    <property type="entry name" value="PROTEIN GLCG"/>
    <property type="match status" value="1"/>
</dbReference>
<dbReference type="Gene3D" id="3.30.450.150">
    <property type="entry name" value="Haem-degrading domain"/>
    <property type="match status" value="1"/>
</dbReference>
<dbReference type="EMBL" id="JAADJU010000004">
    <property type="protein sequence ID" value="NMP27034.1"/>
    <property type="molecule type" value="Genomic_DNA"/>
</dbReference>
<keyword evidence="2" id="KW-1185">Reference proteome</keyword>
<dbReference type="RefSeq" id="WP_169402725.1">
    <property type="nucleotide sequence ID" value="NZ_JAADJU010000004.1"/>
</dbReference>
<dbReference type="InterPro" id="IPR052517">
    <property type="entry name" value="GlcG_carb_metab_protein"/>
</dbReference>
<reference evidence="1 2" key="1">
    <citation type="submission" date="2020-01" db="EMBL/GenBank/DDBJ databases">
        <authorList>
            <person name="Lee S.D."/>
        </authorList>
    </citation>
    <scope>NUCLEOTIDE SEQUENCE [LARGE SCALE GENOMIC DNA]</scope>
    <source>
        <strain evidence="1 2">SAP-1</strain>
    </source>
</reference>
<dbReference type="SUPFAM" id="SSF143744">
    <property type="entry name" value="GlcG-like"/>
    <property type="match status" value="1"/>
</dbReference>
<reference evidence="1 2" key="2">
    <citation type="submission" date="2020-06" db="EMBL/GenBank/DDBJ databases">
        <title>Polyphasic characterization of a Rahnella strain isolated from tree sap.</title>
        <authorList>
            <person name="Kim I.S."/>
        </authorList>
    </citation>
    <scope>NUCLEOTIDE SEQUENCE [LARGE SCALE GENOMIC DNA]</scope>
    <source>
        <strain evidence="1 2">SAP-1</strain>
    </source>
</reference>
<dbReference type="AlphaFoldDB" id="A0A848MLF3"/>
<dbReference type="Pfam" id="PF03928">
    <property type="entry name" value="HbpS-like"/>
    <property type="match status" value="1"/>
</dbReference>
<dbReference type="InterPro" id="IPR038084">
    <property type="entry name" value="PduO/GlcC-like_sf"/>
</dbReference>
<organism evidence="1 2">
    <name type="scientific">Rouxiella aceris</name>
    <dbReference type="NCBI Taxonomy" id="2703884"/>
    <lineage>
        <taxon>Bacteria</taxon>
        <taxon>Pseudomonadati</taxon>
        <taxon>Pseudomonadota</taxon>
        <taxon>Gammaproteobacteria</taxon>
        <taxon>Enterobacterales</taxon>
        <taxon>Yersiniaceae</taxon>
        <taxon>Rouxiella</taxon>
    </lineage>
</organism>
<proteinExistence type="predicted"/>
<gene>
    <name evidence="1" type="ORF">GW590_09175</name>
</gene>
<evidence type="ECO:0000313" key="2">
    <source>
        <dbReference type="Proteomes" id="UP000585363"/>
    </source>
</evidence>